<accession>A0AAU0MHQ9</accession>
<dbReference type="GO" id="GO:0006020">
    <property type="term" value="P:inositol metabolic process"/>
    <property type="evidence" value="ECO:0007669"/>
    <property type="project" value="TreeGrafter"/>
</dbReference>
<dbReference type="GO" id="GO:0008934">
    <property type="term" value="F:inositol monophosphate 1-phosphatase activity"/>
    <property type="evidence" value="ECO:0007669"/>
    <property type="project" value="InterPro"/>
</dbReference>
<dbReference type="InterPro" id="IPR033942">
    <property type="entry name" value="IMPase"/>
</dbReference>
<comment type="cofactor">
    <cofactor evidence="2 7 8">
        <name>Mg(2+)</name>
        <dbReference type="ChEBI" id="CHEBI:18420"/>
    </cofactor>
</comment>
<evidence type="ECO:0000256" key="1">
    <source>
        <dbReference type="ARBA" id="ARBA00001033"/>
    </source>
</evidence>
<feature type="binding site" evidence="7">
    <location>
        <position position="89"/>
    </location>
    <ligand>
        <name>Mg(2+)</name>
        <dbReference type="ChEBI" id="CHEBI:18420"/>
        <label>1</label>
        <note>catalytic</note>
    </ligand>
</feature>
<dbReference type="InterPro" id="IPR020583">
    <property type="entry name" value="Inositol_monoP_metal-BS"/>
</dbReference>
<keyword evidence="10" id="KW-1185">Reference proteome</keyword>
<proteinExistence type="inferred from homology"/>
<reference evidence="9 10" key="1">
    <citation type="submission" date="2023-10" db="EMBL/GenBank/DDBJ databases">
        <title>Y20.</title>
        <authorList>
            <person name="Zhang G."/>
            <person name="Ding Y."/>
        </authorList>
    </citation>
    <scope>NUCLEOTIDE SEQUENCE [LARGE SCALE GENOMIC DNA]</scope>
    <source>
        <strain evidence="9 10">Y20</strain>
    </source>
</reference>
<keyword evidence="5 8" id="KW-0378">Hydrolase</keyword>
<dbReference type="Pfam" id="PF00459">
    <property type="entry name" value="Inositol_P"/>
    <property type="match status" value="1"/>
</dbReference>
<dbReference type="InterPro" id="IPR000760">
    <property type="entry name" value="Inositol_monophosphatase-like"/>
</dbReference>
<dbReference type="RefSeq" id="WP_330171241.1">
    <property type="nucleotide sequence ID" value="NZ_CP137080.1"/>
</dbReference>
<keyword evidence="4 7" id="KW-0479">Metal-binding</keyword>
<gene>
    <name evidence="9" type="ORF">RYJ27_02760</name>
</gene>
<evidence type="ECO:0000313" key="10">
    <source>
        <dbReference type="Proteomes" id="UP001329313"/>
    </source>
</evidence>
<evidence type="ECO:0000256" key="6">
    <source>
        <dbReference type="ARBA" id="ARBA00022842"/>
    </source>
</evidence>
<dbReference type="GO" id="GO:0046854">
    <property type="term" value="P:phosphatidylinositol phosphate biosynthetic process"/>
    <property type="evidence" value="ECO:0007669"/>
    <property type="project" value="InterPro"/>
</dbReference>
<dbReference type="GO" id="GO:0046872">
    <property type="term" value="F:metal ion binding"/>
    <property type="evidence" value="ECO:0007669"/>
    <property type="project" value="UniProtKB-KW"/>
</dbReference>
<evidence type="ECO:0000256" key="7">
    <source>
        <dbReference type="PIRSR" id="PIRSR600760-2"/>
    </source>
</evidence>
<dbReference type="Gene3D" id="3.30.540.10">
    <property type="entry name" value="Fructose-1,6-Bisphosphatase, subunit A, domain 1"/>
    <property type="match status" value="1"/>
</dbReference>
<dbReference type="EMBL" id="CP137080">
    <property type="protein sequence ID" value="WOQ70160.1"/>
    <property type="molecule type" value="Genomic_DNA"/>
</dbReference>
<dbReference type="KEGG" id="mliy:RYJ27_02760"/>
<evidence type="ECO:0000256" key="3">
    <source>
        <dbReference type="ARBA" id="ARBA00009759"/>
    </source>
</evidence>
<comment type="similarity">
    <text evidence="3 8">Belongs to the inositol monophosphatase superfamily.</text>
</comment>
<protein>
    <recommendedName>
        <fullName evidence="8">Inositol-1-monophosphatase</fullName>
        <ecNumber evidence="8">3.1.3.25</ecNumber>
    </recommendedName>
</protein>
<sequence>MTDPLDLQSLAVDIAREAGALAARRRSEGVAIAATKSTLADIVTEADREVEQYIRGRLQAERPDDGFLGEESGAAESGSGLTWVVDPIDGTVNYAYGIPAYAVSIAAVTGEPDPARWEAQAGAVFNPATGEMFRAALHHGAWMNDRRIEVSGSPSPAGALIATGFSYDPDRRTSQLAMLAHVMPLARDIRRIGAGSLDLASVAAGRVDAYYERGLWPWDLAAGALLVREAGGRVAGAGGAPLGRETMLAGSGEFFDRLDAVLAPLVRAE</sequence>
<dbReference type="PANTHER" id="PTHR20854:SF4">
    <property type="entry name" value="INOSITOL-1-MONOPHOSPHATASE-RELATED"/>
    <property type="match status" value="1"/>
</dbReference>
<dbReference type="PRINTS" id="PR00377">
    <property type="entry name" value="IMPHPHTASES"/>
</dbReference>
<dbReference type="CDD" id="cd01639">
    <property type="entry name" value="IMPase"/>
    <property type="match status" value="1"/>
</dbReference>
<evidence type="ECO:0000313" key="9">
    <source>
        <dbReference type="EMBL" id="WOQ70160.1"/>
    </source>
</evidence>
<evidence type="ECO:0000256" key="5">
    <source>
        <dbReference type="ARBA" id="ARBA00022801"/>
    </source>
</evidence>
<dbReference type="PROSITE" id="PS00629">
    <property type="entry name" value="IMP_1"/>
    <property type="match status" value="1"/>
</dbReference>
<evidence type="ECO:0000256" key="8">
    <source>
        <dbReference type="RuleBase" id="RU364068"/>
    </source>
</evidence>
<dbReference type="GO" id="GO:0007165">
    <property type="term" value="P:signal transduction"/>
    <property type="evidence" value="ECO:0007669"/>
    <property type="project" value="TreeGrafter"/>
</dbReference>
<feature type="binding site" evidence="7">
    <location>
        <position position="70"/>
    </location>
    <ligand>
        <name>Mg(2+)</name>
        <dbReference type="ChEBI" id="CHEBI:18420"/>
        <label>1</label>
        <note>catalytic</note>
    </ligand>
</feature>
<dbReference type="SUPFAM" id="SSF56655">
    <property type="entry name" value="Carbohydrate phosphatase"/>
    <property type="match status" value="1"/>
</dbReference>
<dbReference type="PROSITE" id="PS00630">
    <property type="entry name" value="IMP_2"/>
    <property type="match status" value="1"/>
</dbReference>
<keyword evidence="6 7" id="KW-0460">Magnesium</keyword>
<organism evidence="9 10">
    <name type="scientific">Microbacterium limosum</name>
    <dbReference type="NCBI Taxonomy" id="3079935"/>
    <lineage>
        <taxon>Bacteria</taxon>
        <taxon>Bacillati</taxon>
        <taxon>Actinomycetota</taxon>
        <taxon>Actinomycetes</taxon>
        <taxon>Micrococcales</taxon>
        <taxon>Microbacteriaceae</taxon>
        <taxon>Microbacterium</taxon>
    </lineage>
</organism>
<feature type="binding site" evidence="7">
    <location>
        <position position="86"/>
    </location>
    <ligand>
        <name>Mg(2+)</name>
        <dbReference type="ChEBI" id="CHEBI:18420"/>
        <label>1</label>
        <note>catalytic</note>
    </ligand>
</feature>
<feature type="binding site" evidence="7">
    <location>
        <position position="88"/>
    </location>
    <ligand>
        <name>Mg(2+)</name>
        <dbReference type="ChEBI" id="CHEBI:18420"/>
        <label>1</label>
        <note>catalytic</note>
    </ligand>
</feature>
<dbReference type="AlphaFoldDB" id="A0AAU0MHQ9"/>
<dbReference type="Gene3D" id="3.40.190.80">
    <property type="match status" value="1"/>
</dbReference>
<dbReference type="EC" id="3.1.3.25" evidence="8"/>
<evidence type="ECO:0000256" key="2">
    <source>
        <dbReference type="ARBA" id="ARBA00001946"/>
    </source>
</evidence>
<dbReference type="Proteomes" id="UP001329313">
    <property type="component" value="Chromosome"/>
</dbReference>
<comment type="catalytic activity">
    <reaction evidence="1 8">
        <text>a myo-inositol phosphate + H2O = myo-inositol + phosphate</text>
        <dbReference type="Rhea" id="RHEA:24056"/>
        <dbReference type="ChEBI" id="CHEBI:15377"/>
        <dbReference type="ChEBI" id="CHEBI:17268"/>
        <dbReference type="ChEBI" id="CHEBI:43474"/>
        <dbReference type="ChEBI" id="CHEBI:84139"/>
        <dbReference type="EC" id="3.1.3.25"/>
    </reaction>
</comment>
<name>A0AAU0MHQ9_9MICO</name>
<dbReference type="InterPro" id="IPR020550">
    <property type="entry name" value="Inositol_monophosphatase_CS"/>
</dbReference>
<dbReference type="PANTHER" id="PTHR20854">
    <property type="entry name" value="INOSITOL MONOPHOSPHATASE"/>
    <property type="match status" value="1"/>
</dbReference>
<feature type="binding site" evidence="7">
    <location>
        <position position="219"/>
    </location>
    <ligand>
        <name>Mg(2+)</name>
        <dbReference type="ChEBI" id="CHEBI:18420"/>
        <label>1</label>
        <note>catalytic</note>
    </ligand>
</feature>
<evidence type="ECO:0000256" key="4">
    <source>
        <dbReference type="ARBA" id="ARBA00022723"/>
    </source>
</evidence>